<dbReference type="InterPro" id="IPR001926">
    <property type="entry name" value="TrpB-like_PALP"/>
</dbReference>
<name>K6WTL8_9ACTN</name>
<dbReference type="GO" id="GO:0030170">
    <property type="term" value="F:pyridoxal phosphate binding"/>
    <property type="evidence" value="ECO:0007669"/>
    <property type="project" value="InterPro"/>
</dbReference>
<dbReference type="Pfam" id="PF00585">
    <property type="entry name" value="Thr_dehydrat_C"/>
    <property type="match status" value="1"/>
</dbReference>
<dbReference type="InterPro" id="IPR050147">
    <property type="entry name" value="Ser/Thr_Dehydratase"/>
</dbReference>
<comment type="subunit">
    <text evidence="5">Homotetramer.</text>
</comment>
<evidence type="ECO:0000256" key="10">
    <source>
        <dbReference type="ARBA" id="ARBA00022898"/>
    </source>
</evidence>
<evidence type="ECO:0000256" key="8">
    <source>
        <dbReference type="ARBA" id="ARBA00022605"/>
    </source>
</evidence>
<accession>K6WTL8</accession>
<comment type="catalytic activity">
    <reaction evidence="1">
        <text>L-threonine = 2-oxobutanoate + NH4(+)</text>
        <dbReference type="Rhea" id="RHEA:22108"/>
        <dbReference type="ChEBI" id="CHEBI:16763"/>
        <dbReference type="ChEBI" id="CHEBI:28938"/>
        <dbReference type="ChEBI" id="CHEBI:57926"/>
        <dbReference type="EC" id="4.3.1.19"/>
    </reaction>
</comment>
<dbReference type="GO" id="GO:0006567">
    <property type="term" value="P:L-threonine catabolic process"/>
    <property type="evidence" value="ECO:0007669"/>
    <property type="project" value="TreeGrafter"/>
</dbReference>
<dbReference type="PANTHER" id="PTHR48078">
    <property type="entry name" value="THREONINE DEHYDRATASE, MITOCHONDRIAL-RELATED"/>
    <property type="match status" value="1"/>
</dbReference>
<evidence type="ECO:0000256" key="2">
    <source>
        <dbReference type="ARBA" id="ARBA00001933"/>
    </source>
</evidence>
<proteinExistence type="inferred from homology"/>
<comment type="function">
    <text evidence="13">Catalyzes the anaerobic formation of alpha-ketobutyrate and ammonia from threonine in a two-step reaction. The first step involved a dehydration of threonine and a production of enamine intermediates (aminocrotonate), which tautomerizes to its imine form (iminobutyrate). Both intermediates are unstable and short-lived. The second step is the nonenzymatic hydrolysis of the enamine/imine intermediates to form 2-ketobutyrate and free ammonia. In the low water environment of the cell, the second step is accelerated by RidA.</text>
</comment>
<dbReference type="EMBL" id="BAHC01000073">
    <property type="protein sequence ID" value="GAB89889.1"/>
    <property type="molecule type" value="Genomic_DNA"/>
</dbReference>
<evidence type="ECO:0000313" key="16">
    <source>
        <dbReference type="EMBL" id="GAB89889.1"/>
    </source>
</evidence>
<dbReference type="Gene3D" id="3.40.1020.10">
    <property type="entry name" value="Biosynthetic Threonine Deaminase, Domain 3"/>
    <property type="match status" value="1"/>
</dbReference>
<evidence type="ECO:0000256" key="5">
    <source>
        <dbReference type="ARBA" id="ARBA00011881"/>
    </source>
</evidence>
<reference evidence="16 17" key="1">
    <citation type="submission" date="2012-08" db="EMBL/GenBank/DDBJ databases">
        <title>Whole genome shotgun sequence of Gordonia rhizosphera NBRC 16068.</title>
        <authorList>
            <person name="Takarada H."/>
            <person name="Isaki S."/>
            <person name="Hosoyama A."/>
            <person name="Tsuchikane K."/>
            <person name="Katsumata H."/>
            <person name="Baba S."/>
            <person name="Ohji S."/>
            <person name="Yamazaki S."/>
            <person name="Fujita N."/>
        </authorList>
    </citation>
    <scope>NUCLEOTIDE SEQUENCE [LARGE SCALE GENOMIC DNA]</scope>
    <source>
        <strain evidence="16 17">NBRC 16068</strain>
    </source>
</reference>
<dbReference type="FunFam" id="3.40.50.1100:FF:000005">
    <property type="entry name" value="Threonine dehydratase catabolic"/>
    <property type="match status" value="1"/>
</dbReference>
<evidence type="ECO:0000256" key="13">
    <source>
        <dbReference type="ARBA" id="ARBA00025527"/>
    </source>
</evidence>
<evidence type="ECO:0000313" key="17">
    <source>
        <dbReference type="Proteomes" id="UP000008363"/>
    </source>
</evidence>
<dbReference type="InterPro" id="IPR001721">
    <property type="entry name" value="TD_ACT-like"/>
</dbReference>
<dbReference type="InterPro" id="IPR038110">
    <property type="entry name" value="TD_ACT-like_sf"/>
</dbReference>
<evidence type="ECO:0000256" key="12">
    <source>
        <dbReference type="ARBA" id="ARBA00023304"/>
    </source>
</evidence>
<dbReference type="UniPathway" id="UPA00047">
    <property type="reaction ID" value="UER00054"/>
</dbReference>
<sequence>MDVVSTQQAPVHQHGPALTADAISAAVPRIADAVACTPLEEAPRISAAVGAQVYLKREDLQTVRSYKIRGAYNVMAQLSEQERARGVVAASAGNHAQGVAYACRSMRVSGRIYVPTTTPKQKRDRIRWHGGEFVELLAVGDTYDAAAAAAQADVMRTGASWIHAFDDPRTAAGQGTIAYEIVEQLGRVPDVVVAPVGGGGCLAGIATYLRARSDDVSIVGVEPTGAVSLAAALVSGGPVTLDTIDPFVDGAAVKRIGGIGYRVMSELGASVTAHPVLGALASQPAAPVLPAVAYVPRPGAAHVTHVDEGAICSTMLGLYQNEGIIAEPAGALAVAALSGLDLRALDRPGGPTVVCLISGGNNDVSRYGEIIERSLVHQGLKHYFLVDFPQEPGALRRFLDEVLGPDDDITLFEYVKRNNRETGAALVGIELGEPEGLAGLMDRMAHSHLHCERLEPGTPAYDYLT</sequence>
<dbReference type="PROSITE" id="PS00165">
    <property type="entry name" value="DEHYDRATASE_SER_THR"/>
    <property type="match status" value="1"/>
</dbReference>
<dbReference type="Gene3D" id="3.40.50.1100">
    <property type="match status" value="3"/>
</dbReference>
<dbReference type="NCBIfam" id="NF006390">
    <property type="entry name" value="PRK08639.1"/>
    <property type="match status" value="1"/>
</dbReference>
<comment type="pathway">
    <text evidence="3">Amino-acid biosynthesis; L-isoleucine biosynthesis; 2-oxobutanoate from L-threonine: step 1/1.</text>
</comment>
<keyword evidence="8" id="KW-0028">Amino-acid biosynthesis</keyword>
<keyword evidence="10" id="KW-0663">Pyridoxal phosphate</keyword>
<dbReference type="AlphaFoldDB" id="K6WTL8"/>
<dbReference type="GO" id="GO:0009097">
    <property type="term" value="P:isoleucine biosynthetic process"/>
    <property type="evidence" value="ECO:0007669"/>
    <property type="project" value="UniProtKB-UniPathway"/>
</dbReference>
<dbReference type="eggNOG" id="COG1171">
    <property type="taxonomic scope" value="Bacteria"/>
</dbReference>
<dbReference type="InterPro" id="IPR000634">
    <property type="entry name" value="Ser/Thr_deHydtase_PyrdxlP-BS"/>
</dbReference>
<keyword evidence="17" id="KW-1185">Reference proteome</keyword>
<dbReference type="GO" id="GO:0004794">
    <property type="term" value="F:threonine deaminase activity"/>
    <property type="evidence" value="ECO:0007669"/>
    <property type="project" value="UniProtKB-EC"/>
</dbReference>
<dbReference type="FunFam" id="3.40.1020.10:FF:000002">
    <property type="entry name" value="L-threonine dehydratase"/>
    <property type="match status" value="1"/>
</dbReference>
<evidence type="ECO:0000256" key="14">
    <source>
        <dbReference type="ARBA" id="ARBA00031427"/>
    </source>
</evidence>
<dbReference type="GO" id="GO:0003941">
    <property type="term" value="F:L-serine ammonia-lyase activity"/>
    <property type="evidence" value="ECO:0007669"/>
    <property type="project" value="TreeGrafter"/>
</dbReference>
<dbReference type="EC" id="4.3.1.19" evidence="6"/>
<dbReference type="PROSITE" id="PS51672">
    <property type="entry name" value="ACT_LIKE"/>
    <property type="match status" value="1"/>
</dbReference>
<evidence type="ECO:0000256" key="11">
    <source>
        <dbReference type="ARBA" id="ARBA00023239"/>
    </source>
</evidence>
<organism evidence="16 17">
    <name type="scientific">Gordonia rhizosphera NBRC 16068</name>
    <dbReference type="NCBI Taxonomy" id="1108045"/>
    <lineage>
        <taxon>Bacteria</taxon>
        <taxon>Bacillati</taxon>
        <taxon>Actinomycetota</taxon>
        <taxon>Actinomycetes</taxon>
        <taxon>Mycobacteriales</taxon>
        <taxon>Gordoniaceae</taxon>
        <taxon>Gordonia</taxon>
    </lineage>
</organism>
<evidence type="ECO:0000256" key="3">
    <source>
        <dbReference type="ARBA" id="ARBA00004810"/>
    </source>
</evidence>
<protein>
    <recommendedName>
        <fullName evidence="7">L-threonine dehydratase biosynthetic IlvA</fullName>
        <ecNumber evidence="6">4.3.1.19</ecNumber>
    </recommendedName>
    <alternativeName>
        <fullName evidence="14">Threonine deaminase</fullName>
    </alternativeName>
</protein>
<dbReference type="InterPro" id="IPR036052">
    <property type="entry name" value="TrpB-like_PALP_sf"/>
</dbReference>
<dbReference type="Proteomes" id="UP000008363">
    <property type="component" value="Unassembled WGS sequence"/>
</dbReference>
<comment type="caution">
    <text evidence="16">The sequence shown here is derived from an EMBL/GenBank/DDBJ whole genome shotgun (WGS) entry which is preliminary data.</text>
</comment>
<gene>
    <name evidence="16" type="primary">ilvA</name>
    <name evidence="16" type="ORF">GORHZ_073_00320</name>
</gene>
<dbReference type="STRING" id="1108045.GORHZ_073_00320"/>
<dbReference type="SUPFAM" id="SSF53686">
    <property type="entry name" value="Tryptophan synthase beta subunit-like PLP-dependent enzymes"/>
    <property type="match status" value="1"/>
</dbReference>
<evidence type="ECO:0000259" key="15">
    <source>
        <dbReference type="PROSITE" id="PS51672"/>
    </source>
</evidence>
<evidence type="ECO:0000256" key="7">
    <source>
        <dbReference type="ARBA" id="ARBA00014622"/>
    </source>
</evidence>
<evidence type="ECO:0000256" key="6">
    <source>
        <dbReference type="ARBA" id="ARBA00012096"/>
    </source>
</evidence>
<keyword evidence="11" id="KW-0456">Lyase</keyword>
<evidence type="ECO:0000256" key="9">
    <source>
        <dbReference type="ARBA" id="ARBA00022624"/>
    </source>
</evidence>
<evidence type="ECO:0000256" key="4">
    <source>
        <dbReference type="ARBA" id="ARBA00010869"/>
    </source>
</evidence>
<dbReference type="GO" id="GO:0006565">
    <property type="term" value="P:L-serine catabolic process"/>
    <property type="evidence" value="ECO:0007669"/>
    <property type="project" value="TreeGrafter"/>
</dbReference>
<dbReference type="PANTHER" id="PTHR48078:SF11">
    <property type="entry name" value="THREONINE DEHYDRATASE, MITOCHONDRIAL"/>
    <property type="match status" value="1"/>
</dbReference>
<dbReference type="CDD" id="cd01562">
    <property type="entry name" value="Thr-dehyd"/>
    <property type="match status" value="1"/>
</dbReference>
<dbReference type="OrthoDB" id="9811476at2"/>
<comment type="similarity">
    <text evidence="4">Belongs to the serine/threonine dehydratase family.</text>
</comment>
<keyword evidence="12" id="KW-0100">Branched-chain amino acid biosynthesis</keyword>
<keyword evidence="9" id="KW-0412">Isoleucine biosynthesis</keyword>
<feature type="domain" description="ACT-like" evidence="15">
    <location>
        <begin position="382"/>
        <end position="456"/>
    </location>
</feature>
<comment type="cofactor">
    <cofactor evidence="2">
        <name>pyridoxal 5'-phosphate</name>
        <dbReference type="ChEBI" id="CHEBI:597326"/>
    </cofactor>
</comment>
<dbReference type="RefSeq" id="WP_006332292.1">
    <property type="nucleotide sequence ID" value="NZ_BAHC01000073.1"/>
</dbReference>
<dbReference type="Pfam" id="PF00291">
    <property type="entry name" value="PALP"/>
    <property type="match status" value="1"/>
</dbReference>
<evidence type="ECO:0000256" key="1">
    <source>
        <dbReference type="ARBA" id="ARBA00001274"/>
    </source>
</evidence>